<gene>
    <name evidence="4" type="ORF">PMIN01_10798</name>
</gene>
<evidence type="ECO:0000256" key="3">
    <source>
        <dbReference type="SAM" id="SignalP"/>
    </source>
</evidence>
<proteinExistence type="predicted"/>
<keyword evidence="2" id="KW-0472">Membrane</keyword>
<reference evidence="4" key="1">
    <citation type="journal article" date="2020" name="Mol. Plant Microbe Interact.">
        <title>Genome Sequence of the Biocontrol Agent Coniothyrium minitans strain Conio (IMI 134523).</title>
        <authorList>
            <person name="Patel D."/>
            <person name="Shittu T.A."/>
            <person name="Baroncelli R."/>
            <person name="Muthumeenakshi S."/>
            <person name="Osborne T.H."/>
            <person name="Janganan T.K."/>
            <person name="Sreenivasaprasad S."/>
        </authorList>
    </citation>
    <scope>NUCLEOTIDE SEQUENCE</scope>
    <source>
        <strain evidence="4">Conio</strain>
    </source>
</reference>
<organism evidence="4 5">
    <name type="scientific">Paraphaeosphaeria minitans</name>
    <dbReference type="NCBI Taxonomy" id="565426"/>
    <lineage>
        <taxon>Eukaryota</taxon>
        <taxon>Fungi</taxon>
        <taxon>Dikarya</taxon>
        <taxon>Ascomycota</taxon>
        <taxon>Pezizomycotina</taxon>
        <taxon>Dothideomycetes</taxon>
        <taxon>Pleosporomycetidae</taxon>
        <taxon>Pleosporales</taxon>
        <taxon>Massarineae</taxon>
        <taxon>Didymosphaeriaceae</taxon>
        <taxon>Paraphaeosphaeria</taxon>
    </lineage>
</organism>
<dbReference type="AlphaFoldDB" id="A0A9P6KLH3"/>
<sequence length="201" mass="22569">MMLSSFHTLTLFMALVAAVPVPAETEPTTDDQKYPKEKGAGRAVLSYILGAAGCLVILGMIYFTWAKYRRGERVCPGIKRKIKAKDVPRELVKSYRQPAPAPHNRQPTEVHVGRGPNPYAWPGQQTVSKHTAMEESYGLQNLNKPLPQRRGNDHRYRPDELRRPAPVARPGTPVSAIYPNGDGFYMVPVHGSPDHVHQYRY</sequence>
<feature type="region of interest" description="Disordered" evidence="1">
    <location>
        <begin position="139"/>
        <end position="173"/>
    </location>
</feature>
<feature type="signal peptide" evidence="3">
    <location>
        <begin position="1"/>
        <end position="25"/>
    </location>
</feature>
<keyword evidence="2" id="KW-1133">Transmembrane helix</keyword>
<keyword evidence="3" id="KW-0732">Signal</keyword>
<evidence type="ECO:0000313" key="4">
    <source>
        <dbReference type="EMBL" id="KAF9730840.1"/>
    </source>
</evidence>
<name>A0A9P6KLH3_9PLEO</name>
<feature type="compositionally biased region" description="Basic and acidic residues" evidence="1">
    <location>
        <begin position="150"/>
        <end position="163"/>
    </location>
</feature>
<accession>A0A9P6KLH3</accession>
<dbReference type="OrthoDB" id="3796445at2759"/>
<protein>
    <submittedName>
        <fullName evidence="4">Uncharacterized protein</fullName>
    </submittedName>
</protein>
<evidence type="ECO:0000256" key="1">
    <source>
        <dbReference type="SAM" id="MobiDB-lite"/>
    </source>
</evidence>
<dbReference type="Proteomes" id="UP000756921">
    <property type="component" value="Unassembled WGS sequence"/>
</dbReference>
<evidence type="ECO:0000313" key="5">
    <source>
        <dbReference type="Proteomes" id="UP000756921"/>
    </source>
</evidence>
<feature type="chain" id="PRO_5040243829" evidence="3">
    <location>
        <begin position="26"/>
        <end position="201"/>
    </location>
</feature>
<evidence type="ECO:0000256" key="2">
    <source>
        <dbReference type="SAM" id="Phobius"/>
    </source>
</evidence>
<dbReference type="EMBL" id="WJXW01000013">
    <property type="protein sequence ID" value="KAF9730840.1"/>
    <property type="molecule type" value="Genomic_DNA"/>
</dbReference>
<keyword evidence="5" id="KW-1185">Reference proteome</keyword>
<comment type="caution">
    <text evidence="4">The sequence shown here is derived from an EMBL/GenBank/DDBJ whole genome shotgun (WGS) entry which is preliminary data.</text>
</comment>
<feature type="transmembrane region" description="Helical" evidence="2">
    <location>
        <begin position="47"/>
        <end position="65"/>
    </location>
</feature>
<keyword evidence="2" id="KW-0812">Transmembrane</keyword>